<dbReference type="EMBL" id="BMUB01000037">
    <property type="protein sequence ID" value="GGV05667.1"/>
    <property type="molecule type" value="Genomic_DNA"/>
</dbReference>
<feature type="region of interest" description="Disordered" evidence="1">
    <location>
        <begin position="54"/>
        <end position="82"/>
    </location>
</feature>
<evidence type="ECO:0000256" key="1">
    <source>
        <dbReference type="SAM" id="MobiDB-lite"/>
    </source>
</evidence>
<evidence type="ECO:0000313" key="2">
    <source>
        <dbReference type="EMBL" id="GGV05667.1"/>
    </source>
</evidence>
<proteinExistence type="predicted"/>
<reference evidence="2" key="2">
    <citation type="submission" date="2020-09" db="EMBL/GenBank/DDBJ databases">
        <authorList>
            <person name="Sun Q."/>
            <person name="Ohkuma M."/>
        </authorList>
    </citation>
    <scope>NUCLEOTIDE SEQUENCE</scope>
    <source>
        <strain evidence="2">JCM 4434</strain>
    </source>
</reference>
<comment type="caution">
    <text evidence="2">The sequence shown here is derived from an EMBL/GenBank/DDBJ whole genome shotgun (WGS) entry which is preliminary data.</text>
</comment>
<feature type="compositionally biased region" description="Low complexity" evidence="1">
    <location>
        <begin position="71"/>
        <end position="81"/>
    </location>
</feature>
<accession>A0A8H9LUQ2</accession>
<dbReference type="AlphaFoldDB" id="A0A8H9LUQ2"/>
<protein>
    <submittedName>
        <fullName evidence="2">Uncharacterized protein</fullName>
    </submittedName>
</protein>
<gene>
    <name evidence="2" type="ORF">GCM10010502_70690</name>
</gene>
<reference evidence="2" key="1">
    <citation type="journal article" date="2014" name="Int. J. Syst. Evol. Microbiol.">
        <title>Complete genome sequence of Corynebacterium casei LMG S-19264T (=DSM 44701T), isolated from a smear-ripened cheese.</title>
        <authorList>
            <consortium name="US DOE Joint Genome Institute (JGI-PGF)"/>
            <person name="Walter F."/>
            <person name="Albersmeier A."/>
            <person name="Kalinowski J."/>
            <person name="Ruckert C."/>
        </authorList>
    </citation>
    <scope>NUCLEOTIDE SEQUENCE</scope>
    <source>
        <strain evidence="2">JCM 4434</strain>
    </source>
</reference>
<organism evidence="2 3">
    <name type="scientific">Kitasatospora aureofaciens</name>
    <name type="common">Streptomyces aureofaciens</name>
    <dbReference type="NCBI Taxonomy" id="1894"/>
    <lineage>
        <taxon>Bacteria</taxon>
        <taxon>Bacillati</taxon>
        <taxon>Actinomycetota</taxon>
        <taxon>Actinomycetes</taxon>
        <taxon>Kitasatosporales</taxon>
        <taxon>Streptomycetaceae</taxon>
        <taxon>Kitasatospora</taxon>
    </lineage>
</organism>
<dbReference type="Proteomes" id="UP000610124">
    <property type="component" value="Unassembled WGS sequence"/>
</dbReference>
<evidence type="ECO:0000313" key="3">
    <source>
        <dbReference type="Proteomes" id="UP000610124"/>
    </source>
</evidence>
<name>A0A8H9LUQ2_KITAU</name>
<sequence length="120" mass="12062">MAVVVSVPFGLATVLDATSVRASMTTGLPVDFALAIASSMACCRGVRAGAGVDETRGATPPTGPWVGAGGESAATAEGAVSRPRLTRHPVPSAVMRLGRVRIDGGCVFVVVRGVVDMALL</sequence>